<reference evidence="2 3" key="1">
    <citation type="journal article" date="2020" name="Cell">
        <title>Large-Scale Comparative Analyses of Tick Genomes Elucidate Their Genetic Diversity and Vector Capacities.</title>
        <authorList>
            <consortium name="Tick Genome and Microbiome Consortium (TIGMIC)"/>
            <person name="Jia N."/>
            <person name="Wang J."/>
            <person name="Shi W."/>
            <person name="Du L."/>
            <person name="Sun Y."/>
            <person name="Zhan W."/>
            <person name="Jiang J.F."/>
            <person name="Wang Q."/>
            <person name="Zhang B."/>
            <person name="Ji P."/>
            <person name="Bell-Sakyi L."/>
            <person name="Cui X.M."/>
            <person name="Yuan T.T."/>
            <person name="Jiang B.G."/>
            <person name="Yang W.F."/>
            <person name="Lam T.T."/>
            <person name="Chang Q.C."/>
            <person name="Ding S.J."/>
            <person name="Wang X.J."/>
            <person name="Zhu J.G."/>
            <person name="Ruan X.D."/>
            <person name="Zhao L."/>
            <person name="Wei J.T."/>
            <person name="Ye R.Z."/>
            <person name="Que T.C."/>
            <person name="Du C.H."/>
            <person name="Zhou Y.H."/>
            <person name="Cheng J.X."/>
            <person name="Dai P.F."/>
            <person name="Guo W.B."/>
            <person name="Han X.H."/>
            <person name="Huang E.J."/>
            <person name="Li L.F."/>
            <person name="Wei W."/>
            <person name="Gao Y.C."/>
            <person name="Liu J.Z."/>
            <person name="Shao H.Z."/>
            <person name="Wang X."/>
            <person name="Wang C.C."/>
            <person name="Yang T.C."/>
            <person name="Huo Q.B."/>
            <person name="Li W."/>
            <person name="Chen H.Y."/>
            <person name="Chen S.E."/>
            <person name="Zhou L.G."/>
            <person name="Ni X.B."/>
            <person name="Tian J.H."/>
            <person name="Sheng Y."/>
            <person name="Liu T."/>
            <person name="Pan Y.S."/>
            <person name="Xia L.Y."/>
            <person name="Li J."/>
            <person name="Zhao F."/>
            <person name="Cao W.C."/>
        </authorList>
    </citation>
    <scope>NUCLEOTIDE SEQUENCE [LARGE SCALE GENOMIC DNA]</scope>
    <source>
        <strain evidence="2">HaeL-2018</strain>
    </source>
</reference>
<feature type="compositionally biased region" description="Polar residues" evidence="1">
    <location>
        <begin position="46"/>
        <end position="66"/>
    </location>
</feature>
<protein>
    <submittedName>
        <fullName evidence="2">Uncharacterized protein</fullName>
    </submittedName>
</protein>
<feature type="compositionally biased region" description="Polar residues" evidence="1">
    <location>
        <begin position="160"/>
        <end position="177"/>
    </location>
</feature>
<sequence>MLEKDGLYSLEGASFVTAKISQATLPFLDKRWQNQRKPDAPRSETPLVQQAPTNRSVEPMSASATTLHPAPPRSLAQRTPLLQFSQPTLQPQEGVPWTPAMGTLPEPVQTLQAPPLPRLYGPPRWIGATLPRALVFPQTPDGSGDELDASESGGEAGHIPTQNSAATAPKQRPTQWWTIVRQA</sequence>
<accession>A0A9J6GU25</accession>
<gene>
    <name evidence="2" type="ORF">HPB48_000187</name>
</gene>
<organism evidence="2 3">
    <name type="scientific">Haemaphysalis longicornis</name>
    <name type="common">Bush tick</name>
    <dbReference type="NCBI Taxonomy" id="44386"/>
    <lineage>
        <taxon>Eukaryota</taxon>
        <taxon>Metazoa</taxon>
        <taxon>Ecdysozoa</taxon>
        <taxon>Arthropoda</taxon>
        <taxon>Chelicerata</taxon>
        <taxon>Arachnida</taxon>
        <taxon>Acari</taxon>
        <taxon>Parasitiformes</taxon>
        <taxon>Ixodida</taxon>
        <taxon>Ixodoidea</taxon>
        <taxon>Ixodidae</taxon>
        <taxon>Haemaphysalinae</taxon>
        <taxon>Haemaphysalis</taxon>
    </lineage>
</organism>
<proteinExistence type="predicted"/>
<comment type="caution">
    <text evidence="2">The sequence shown here is derived from an EMBL/GenBank/DDBJ whole genome shotgun (WGS) entry which is preliminary data.</text>
</comment>
<evidence type="ECO:0000313" key="2">
    <source>
        <dbReference type="EMBL" id="KAH9378353.1"/>
    </source>
</evidence>
<dbReference type="AlphaFoldDB" id="A0A9J6GU25"/>
<dbReference type="EMBL" id="JABSTR010000008">
    <property type="protein sequence ID" value="KAH9378353.1"/>
    <property type="molecule type" value="Genomic_DNA"/>
</dbReference>
<evidence type="ECO:0000313" key="3">
    <source>
        <dbReference type="Proteomes" id="UP000821853"/>
    </source>
</evidence>
<name>A0A9J6GU25_HAELO</name>
<feature type="region of interest" description="Disordered" evidence="1">
    <location>
        <begin position="31"/>
        <end position="74"/>
    </location>
</feature>
<dbReference type="Proteomes" id="UP000821853">
    <property type="component" value="Unassembled WGS sequence"/>
</dbReference>
<feature type="region of interest" description="Disordered" evidence="1">
    <location>
        <begin position="136"/>
        <end position="183"/>
    </location>
</feature>
<dbReference type="VEuPathDB" id="VectorBase:HLOH_049617"/>
<feature type="region of interest" description="Disordered" evidence="1">
    <location>
        <begin position="89"/>
        <end position="110"/>
    </location>
</feature>
<keyword evidence="3" id="KW-1185">Reference proteome</keyword>
<feature type="compositionally biased region" description="Basic and acidic residues" evidence="1">
    <location>
        <begin position="31"/>
        <end position="42"/>
    </location>
</feature>
<evidence type="ECO:0000256" key="1">
    <source>
        <dbReference type="SAM" id="MobiDB-lite"/>
    </source>
</evidence>